<dbReference type="AlphaFoldDB" id="A0A1N6HG26"/>
<dbReference type="InterPro" id="IPR015881">
    <property type="entry name" value="ARHD_Rieske_2Fe_2S"/>
</dbReference>
<dbReference type="OrthoDB" id="9790995at2"/>
<name>A0A1N6HG26_9BURK</name>
<dbReference type="GO" id="GO:0005506">
    <property type="term" value="F:iron ion binding"/>
    <property type="evidence" value="ECO:0007669"/>
    <property type="project" value="InterPro"/>
</dbReference>
<evidence type="ECO:0000313" key="8">
    <source>
        <dbReference type="Proteomes" id="UP000184693"/>
    </source>
</evidence>
<dbReference type="Proteomes" id="UP000184693">
    <property type="component" value="Unassembled WGS sequence"/>
</dbReference>
<evidence type="ECO:0000256" key="5">
    <source>
        <dbReference type="ARBA" id="ARBA00023014"/>
    </source>
</evidence>
<keyword evidence="1" id="KW-0001">2Fe-2S</keyword>
<keyword evidence="3" id="KW-0560">Oxidoreductase</keyword>
<organism evidence="7 8">
    <name type="scientific">Paraburkholderia phenazinium</name>
    <dbReference type="NCBI Taxonomy" id="60549"/>
    <lineage>
        <taxon>Bacteria</taxon>
        <taxon>Pseudomonadati</taxon>
        <taxon>Pseudomonadota</taxon>
        <taxon>Betaproteobacteria</taxon>
        <taxon>Burkholderiales</taxon>
        <taxon>Burkholderiaceae</taxon>
        <taxon>Paraburkholderia</taxon>
    </lineage>
</organism>
<dbReference type="CDD" id="cd08878">
    <property type="entry name" value="RHO_alpha_C_DMO-like"/>
    <property type="match status" value="1"/>
</dbReference>
<proteinExistence type="predicted"/>
<reference evidence="7 8" key="1">
    <citation type="submission" date="2016-11" db="EMBL/GenBank/DDBJ databases">
        <authorList>
            <person name="Jaros S."/>
            <person name="Januszkiewicz K."/>
            <person name="Wedrychowicz H."/>
        </authorList>
    </citation>
    <scope>NUCLEOTIDE SEQUENCE [LARGE SCALE GENOMIC DNA]</scope>
    <source>
        <strain evidence="7 8">GAS86</strain>
    </source>
</reference>
<dbReference type="SUPFAM" id="SSF55961">
    <property type="entry name" value="Bet v1-like"/>
    <property type="match status" value="1"/>
</dbReference>
<evidence type="ECO:0000256" key="4">
    <source>
        <dbReference type="ARBA" id="ARBA00023004"/>
    </source>
</evidence>
<dbReference type="InterPro" id="IPR017941">
    <property type="entry name" value="Rieske_2Fe-2S"/>
</dbReference>
<accession>A0A1N6HG26</accession>
<keyword evidence="2" id="KW-0479">Metal-binding</keyword>
<evidence type="ECO:0000256" key="2">
    <source>
        <dbReference type="ARBA" id="ARBA00022723"/>
    </source>
</evidence>
<protein>
    <submittedName>
        <fullName evidence="7">Rieske [2Fe-2S] domain-containing protein</fullName>
    </submittedName>
</protein>
<dbReference type="InterPro" id="IPR050584">
    <property type="entry name" value="Cholesterol_7-desaturase"/>
</dbReference>
<gene>
    <name evidence="7" type="ORF">SAMN05444168_3255</name>
</gene>
<dbReference type="Gene3D" id="2.102.10.10">
    <property type="entry name" value="Rieske [2Fe-2S] iron-sulphur domain"/>
    <property type="match status" value="1"/>
</dbReference>
<dbReference type="Pfam" id="PF00355">
    <property type="entry name" value="Rieske"/>
    <property type="match status" value="1"/>
</dbReference>
<evidence type="ECO:0000256" key="1">
    <source>
        <dbReference type="ARBA" id="ARBA00022714"/>
    </source>
</evidence>
<dbReference type="GO" id="GO:0051537">
    <property type="term" value="F:2 iron, 2 sulfur cluster binding"/>
    <property type="evidence" value="ECO:0007669"/>
    <property type="project" value="UniProtKB-KW"/>
</dbReference>
<dbReference type="Pfam" id="PF19301">
    <property type="entry name" value="LigXa_C"/>
    <property type="match status" value="1"/>
</dbReference>
<dbReference type="InterPro" id="IPR036922">
    <property type="entry name" value="Rieske_2Fe-2S_sf"/>
</dbReference>
<dbReference type="EMBL" id="FSRM01000001">
    <property type="protein sequence ID" value="SIO18730.1"/>
    <property type="molecule type" value="Genomic_DNA"/>
</dbReference>
<evidence type="ECO:0000256" key="3">
    <source>
        <dbReference type="ARBA" id="ARBA00023002"/>
    </source>
</evidence>
<dbReference type="PANTHER" id="PTHR21266">
    <property type="entry name" value="IRON-SULFUR DOMAIN CONTAINING PROTEIN"/>
    <property type="match status" value="1"/>
</dbReference>
<dbReference type="PROSITE" id="PS51296">
    <property type="entry name" value="RIESKE"/>
    <property type="match status" value="1"/>
</dbReference>
<keyword evidence="5" id="KW-0411">Iron-sulfur</keyword>
<dbReference type="InterPro" id="IPR045623">
    <property type="entry name" value="LigXa_C"/>
</dbReference>
<dbReference type="CDD" id="cd03479">
    <property type="entry name" value="Rieske_RO_Alpha_PhDO_like"/>
    <property type="match status" value="1"/>
</dbReference>
<dbReference type="GO" id="GO:0016491">
    <property type="term" value="F:oxidoreductase activity"/>
    <property type="evidence" value="ECO:0007669"/>
    <property type="project" value="UniProtKB-KW"/>
</dbReference>
<feature type="domain" description="Rieske" evidence="6">
    <location>
        <begin position="27"/>
        <end position="134"/>
    </location>
</feature>
<sequence length="428" mass="47971">MLRKEQNDLLTQTGNGTPMGELFRRYWLPALLAEEVAEAGGAPVKLQLLSERMLAFRDSEGRLGLIDEFCAHRGVSLWFGRNEEGGIRCPYHGWKYDVNGQCMEVPSEPAESGFCNRIKLKSYPLIERGGIVWVYMGPPEDQPPPPEFEFATLPLGRSFITKRFQETNWLQALEGGVDSSHVSFLHSASLHHDPLFKGAKGNQYNLSDLSPVFEVVDTEGGLFIGARRNAENEQYYWRITPWVMPCFTLVPPRGDHPVHGHFWVPIDDEHCWAWSFDYHPTRDLTQGEIQAMKEGHGIHVKYVPGTYRPLQNKDNDYLMDRAAQKAGHTYSGVEGIGMQDASLQESMGAIQDRTRENLVSTDNGIIMVRNRLMKAARALAEQGQLPPGRDAAAQSIRSVATVLARDVPFKEGAKDALRAEPGKSHTTV</sequence>
<dbReference type="Gene3D" id="3.90.380.10">
    <property type="entry name" value="Naphthalene 1,2-dioxygenase Alpha Subunit, Chain A, domain 1"/>
    <property type="match status" value="1"/>
</dbReference>
<evidence type="ECO:0000259" key="6">
    <source>
        <dbReference type="PROSITE" id="PS51296"/>
    </source>
</evidence>
<dbReference type="RefSeq" id="WP_074265172.1">
    <property type="nucleotide sequence ID" value="NZ_FSRM01000001.1"/>
</dbReference>
<evidence type="ECO:0000313" key="7">
    <source>
        <dbReference type="EMBL" id="SIO18730.1"/>
    </source>
</evidence>
<keyword evidence="4" id="KW-0408">Iron</keyword>
<dbReference type="SUPFAM" id="SSF50022">
    <property type="entry name" value="ISP domain"/>
    <property type="match status" value="1"/>
</dbReference>
<dbReference type="PROSITE" id="PS00570">
    <property type="entry name" value="RING_HYDROXYL_ALPHA"/>
    <property type="match status" value="1"/>
</dbReference>
<dbReference type="PANTHER" id="PTHR21266:SF59">
    <property type="entry name" value="BLR4922 PROTEIN"/>
    <property type="match status" value="1"/>
</dbReference>